<comment type="caution">
    <text evidence="1">The sequence shown here is derived from an EMBL/GenBank/DDBJ whole genome shotgun (WGS) entry which is preliminary data.</text>
</comment>
<name>A0ABP9ZAQ3_9FUNG</name>
<keyword evidence="2" id="KW-1185">Reference proteome</keyword>
<evidence type="ECO:0000313" key="1">
    <source>
        <dbReference type="EMBL" id="GAA5816195.1"/>
    </source>
</evidence>
<evidence type="ECO:0000313" key="2">
    <source>
        <dbReference type="Proteomes" id="UP001473302"/>
    </source>
</evidence>
<gene>
    <name evidence="1" type="ORF">MFLAVUS_009721</name>
</gene>
<dbReference type="Proteomes" id="UP001473302">
    <property type="component" value="Unassembled WGS sequence"/>
</dbReference>
<reference evidence="1 2" key="1">
    <citation type="submission" date="2024-04" db="EMBL/GenBank/DDBJ databases">
        <title>genome sequences of Mucor flavus KT1a and Helicostylum pulchrum KT1b strains isolated from the surface of a dry-aged beef.</title>
        <authorList>
            <person name="Toyotome T."/>
            <person name="Hosono M."/>
            <person name="Torimaru M."/>
            <person name="Fukuda K."/>
            <person name="Mikami N."/>
        </authorList>
    </citation>
    <scope>NUCLEOTIDE SEQUENCE [LARGE SCALE GENOMIC DNA]</scope>
    <source>
        <strain evidence="1 2">KT1a</strain>
    </source>
</reference>
<dbReference type="EMBL" id="BAABUK010000030">
    <property type="protein sequence ID" value="GAA5816195.1"/>
    <property type="molecule type" value="Genomic_DNA"/>
</dbReference>
<organism evidence="1 2">
    <name type="scientific">Mucor flavus</name>
    <dbReference type="NCBI Taxonomy" id="439312"/>
    <lineage>
        <taxon>Eukaryota</taxon>
        <taxon>Fungi</taxon>
        <taxon>Fungi incertae sedis</taxon>
        <taxon>Mucoromycota</taxon>
        <taxon>Mucoromycotina</taxon>
        <taxon>Mucoromycetes</taxon>
        <taxon>Mucorales</taxon>
        <taxon>Mucorineae</taxon>
        <taxon>Mucoraceae</taxon>
        <taxon>Mucor</taxon>
    </lineage>
</organism>
<proteinExistence type="predicted"/>
<accession>A0ABP9ZAQ3</accession>
<protein>
    <submittedName>
        <fullName evidence="1">Uncharacterized protein</fullName>
    </submittedName>
</protein>
<sequence length="210" mass="24255">MAADNSDSLLFWIEQEPTDTTEDMYLPPDTPPGQLSHKVRSQANKNQELKKQRAIERLKAVHLENLRNFRKTFASLIARDQLPNQHAEYLEFVSSDTSLKDNLSDILKLVEDIDTIQQNASATADVVKSLQVKETTSKEMRQELYLKEQVRVKYAQVLEVRVDEQFNNQQHQITSQYYKLLYLIKPSIARPTIPTESEPPQPSPSLPYEQ</sequence>